<dbReference type="Proteomes" id="UP001470230">
    <property type="component" value="Unassembled WGS sequence"/>
</dbReference>
<evidence type="ECO:0000313" key="3">
    <source>
        <dbReference type="EMBL" id="KAK8838742.1"/>
    </source>
</evidence>
<reference evidence="2 4" key="1">
    <citation type="submission" date="2024-04" db="EMBL/GenBank/DDBJ databases">
        <title>Tritrichomonas musculus Genome.</title>
        <authorList>
            <person name="Alves-Ferreira E."/>
            <person name="Grigg M."/>
            <person name="Lorenzi H."/>
            <person name="Galac M."/>
        </authorList>
    </citation>
    <scope>NUCLEOTIDE SEQUENCE [LARGE SCALE GENOMIC DNA]</scope>
    <source>
        <strain evidence="2 4">EAF2021</strain>
    </source>
</reference>
<dbReference type="EMBL" id="JAPFFF010000425">
    <property type="protein sequence ID" value="KAK8834336.1"/>
    <property type="molecule type" value="Genomic_DNA"/>
</dbReference>
<comment type="caution">
    <text evidence="2">The sequence shown here is derived from an EMBL/GenBank/DDBJ whole genome shotgun (WGS) entry which is preliminary data.</text>
</comment>
<evidence type="ECO:0000313" key="4">
    <source>
        <dbReference type="Proteomes" id="UP001470230"/>
    </source>
</evidence>
<feature type="compositionally biased region" description="Basic and acidic residues" evidence="1">
    <location>
        <begin position="30"/>
        <end position="56"/>
    </location>
</feature>
<sequence>MSNPDQKTDLLIVSDNPYSSGGSNHSEEEEQHHPEEEEKEVLVEEAKESKPAKKPAEPIFVSVIQGTATIDSNLIYSDKSNNEGAAPEDSKNTKDAKNTKSKCCLLI</sequence>
<accession>A0ABR2GKX3</accession>
<protein>
    <submittedName>
        <fullName evidence="2">Uncharacterized protein</fullName>
    </submittedName>
</protein>
<dbReference type="EMBL" id="JAPFFF010000054">
    <property type="protein sequence ID" value="KAK8838742.1"/>
    <property type="molecule type" value="Genomic_DNA"/>
</dbReference>
<keyword evidence="4" id="KW-1185">Reference proteome</keyword>
<gene>
    <name evidence="2" type="ORF">M9Y10_031366</name>
    <name evidence="3" type="ORF">M9Y10_032781</name>
</gene>
<evidence type="ECO:0000256" key="1">
    <source>
        <dbReference type="SAM" id="MobiDB-lite"/>
    </source>
</evidence>
<name>A0ABR2GKX3_9EUKA</name>
<feature type="compositionally biased region" description="Basic and acidic residues" evidence="1">
    <location>
        <begin position="88"/>
        <end position="98"/>
    </location>
</feature>
<organism evidence="2 4">
    <name type="scientific">Tritrichomonas musculus</name>
    <dbReference type="NCBI Taxonomy" id="1915356"/>
    <lineage>
        <taxon>Eukaryota</taxon>
        <taxon>Metamonada</taxon>
        <taxon>Parabasalia</taxon>
        <taxon>Tritrichomonadida</taxon>
        <taxon>Tritrichomonadidae</taxon>
        <taxon>Tritrichomonas</taxon>
    </lineage>
</organism>
<feature type="region of interest" description="Disordered" evidence="1">
    <location>
        <begin position="75"/>
        <end position="100"/>
    </location>
</feature>
<evidence type="ECO:0000313" key="2">
    <source>
        <dbReference type="EMBL" id="KAK8834336.1"/>
    </source>
</evidence>
<proteinExistence type="predicted"/>
<feature type="region of interest" description="Disordered" evidence="1">
    <location>
        <begin position="1"/>
        <end position="58"/>
    </location>
</feature>